<reference evidence="4" key="2">
    <citation type="journal article" date="2017" name="Nat. Plants">
        <title>The Aegilops tauschii genome reveals multiple impacts of transposons.</title>
        <authorList>
            <person name="Zhao G."/>
            <person name="Zou C."/>
            <person name="Li K."/>
            <person name="Wang K."/>
            <person name="Li T."/>
            <person name="Gao L."/>
            <person name="Zhang X."/>
            <person name="Wang H."/>
            <person name="Yang Z."/>
            <person name="Liu X."/>
            <person name="Jiang W."/>
            <person name="Mao L."/>
            <person name="Kong X."/>
            <person name="Jiao Y."/>
            <person name="Jia J."/>
        </authorList>
    </citation>
    <scope>NUCLEOTIDE SEQUENCE [LARGE SCALE GENOMIC DNA]</scope>
    <source>
        <strain evidence="4">cv. AL8/78</strain>
    </source>
</reference>
<keyword evidence="2" id="KW-0812">Transmembrane</keyword>
<accession>A0A453PKR9</accession>
<feature type="compositionally biased region" description="Basic and acidic residues" evidence="1">
    <location>
        <begin position="41"/>
        <end position="64"/>
    </location>
</feature>
<proteinExistence type="predicted"/>
<dbReference type="Gramene" id="AET6Gv20766900.7">
    <property type="protein sequence ID" value="AET6Gv20766900.7"/>
    <property type="gene ID" value="AET6Gv20766900"/>
</dbReference>
<reference evidence="3" key="5">
    <citation type="journal article" date="2021" name="G3 (Bethesda)">
        <title>Aegilops tauschii genome assembly Aet v5.0 features greater sequence contiguity and improved annotation.</title>
        <authorList>
            <person name="Wang L."/>
            <person name="Zhu T."/>
            <person name="Rodriguez J.C."/>
            <person name="Deal K.R."/>
            <person name="Dubcovsky J."/>
            <person name="McGuire P.E."/>
            <person name="Lux T."/>
            <person name="Spannagl M."/>
            <person name="Mayer K.F.X."/>
            <person name="Baldrich P."/>
            <person name="Meyers B.C."/>
            <person name="Huo N."/>
            <person name="Gu Y.Q."/>
            <person name="Zhou H."/>
            <person name="Devos K.M."/>
            <person name="Bennetzen J.L."/>
            <person name="Unver T."/>
            <person name="Budak H."/>
            <person name="Gulick P.J."/>
            <person name="Galiba G."/>
            <person name="Kalapos B."/>
            <person name="Nelson D.R."/>
            <person name="Li P."/>
            <person name="You F.M."/>
            <person name="Luo M.C."/>
            <person name="Dvorak J."/>
        </authorList>
    </citation>
    <scope>NUCLEOTIDE SEQUENCE [LARGE SCALE GENOMIC DNA]</scope>
    <source>
        <strain evidence="3">cv. AL8/78</strain>
    </source>
</reference>
<evidence type="ECO:0000256" key="1">
    <source>
        <dbReference type="SAM" id="MobiDB-lite"/>
    </source>
</evidence>
<keyword evidence="2" id="KW-1133">Transmembrane helix</keyword>
<evidence type="ECO:0000256" key="2">
    <source>
        <dbReference type="SAM" id="Phobius"/>
    </source>
</evidence>
<dbReference type="AlphaFoldDB" id="A0A453PKR9"/>
<dbReference type="EnsemblPlants" id="AET6Gv20766900.7">
    <property type="protein sequence ID" value="AET6Gv20766900.7"/>
    <property type="gene ID" value="AET6Gv20766900"/>
</dbReference>
<feature type="region of interest" description="Disordered" evidence="1">
    <location>
        <begin position="41"/>
        <end position="72"/>
    </location>
</feature>
<reference evidence="3" key="3">
    <citation type="journal article" date="2017" name="Nature">
        <title>Genome sequence of the progenitor of the wheat D genome Aegilops tauschii.</title>
        <authorList>
            <person name="Luo M.C."/>
            <person name="Gu Y.Q."/>
            <person name="Puiu D."/>
            <person name="Wang H."/>
            <person name="Twardziok S.O."/>
            <person name="Deal K.R."/>
            <person name="Huo N."/>
            <person name="Zhu T."/>
            <person name="Wang L."/>
            <person name="Wang Y."/>
            <person name="McGuire P.E."/>
            <person name="Liu S."/>
            <person name="Long H."/>
            <person name="Ramasamy R.K."/>
            <person name="Rodriguez J.C."/>
            <person name="Van S.L."/>
            <person name="Yuan L."/>
            <person name="Wang Z."/>
            <person name="Xia Z."/>
            <person name="Xiao L."/>
            <person name="Anderson O.D."/>
            <person name="Ouyang S."/>
            <person name="Liang Y."/>
            <person name="Zimin A.V."/>
            <person name="Pertea G."/>
            <person name="Qi P."/>
            <person name="Bennetzen J.L."/>
            <person name="Dai X."/>
            <person name="Dawson M.W."/>
            <person name="Muller H.G."/>
            <person name="Kugler K."/>
            <person name="Rivarola-Duarte L."/>
            <person name="Spannagl M."/>
            <person name="Mayer K.F.X."/>
            <person name="Lu F.H."/>
            <person name="Bevan M.W."/>
            <person name="Leroy P."/>
            <person name="Li P."/>
            <person name="You F.M."/>
            <person name="Sun Q."/>
            <person name="Liu Z."/>
            <person name="Lyons E."/>
            <person name="Wicker T."/>
            <person name="Salzberg S.L."/>
            <person name="Devos K.M."/>
            <person name="Dvorak J."/>
        </authorList>
    </citation>
    <scope>NUCLEOTIDE SEQUENCE [LARGE SCALE GENOMIC DNA]</scope>
    <source>
        <strain evidence="3">cv. AL8/78</strain>
    </source>
</reference>
<keyword evidence="4" id="KW-1185">Reference proteome</keyword>
<feature type="transmembrane region" description="Helical" evidence="2">
    <location>
        <begin position="20"/>
        <end position="38"/>
    </location>
</feature>
<reference evidence="3" key="4">
    <citation type="submission" date="2019-03" db="UniProtKB">
        <authorList>
            <consortium name="EnsemblPlants"/>
        </authorList>
    </citation>
    <scope>IDENTIFICATION</scope>
</reference>
<organism evidence="3 4">
    <name type="scientific">Aegilops tauschii subsp. strangulata</name>
    <name type="common">Goatgrass</name>
    <dbReference type="NCBI Taxonomy" id="200361"/>
    <lineage>
        <taxon>Eukaryota</taxon>
        <taxon>Viridiplantae</taxon>
        <taxon>Streptophyta</taxon>
        <taxon>Embryophyta</taxon>
        <taxon>Tracheophyta</taxon>
        <taxon>Spermatophyta</taxon>
        <taxon>Magnoliopsida</taxon>
        <taxon>Liliopsida</taxon>
        <taxon>Poales</taxon>
        <taxon>Poaceae</taxon>
        <taxon>BOP clade</taxon>
        <taxon>Pooideae</taxon>
        <taxon>Triticodae</taxon>
        <taxon>Triticeae</taxon>
        <taxon>Triticinae</taxon>
        <taxon>Aegilops</taxon>
    </lineage>
</organism>
<evidence type="ECO:0000313" key="4">
    <source>
        <dbReference type="Proteomes" id="UP000015105"/>
    </source>
</evidence>
<sequence length="87" mass="9624">MKSTRNLSRGDGRRLGNASLIAFMLASLVLLSVIRTRLSPMDRGRHQSRGAARDDQGKRQDGGRPSRSRCSFNSGLNWYVATLASFL</sequence>
<keyword evidence="2" id="KW-0472">Membrane</keyword>
<name>A0A453PKR9_AEGTS</name>
<protein>
    <submittedName>
        <fullName evidence="3">Uncharacterized protein</fullName>
    </submittedName>
</protein>
<dbReference type="Proteomes" id="UP000015105">
    <property type="component" value="Chromosome 6D"/>
</dbReference>
<evidence type="ECO:0000313" key="3">
    <source>
        <dbReference type="EnsemblPlants" id="AET6Gv20766900.7"/>
    </source>
</evidence>
<reference evidence="4" key="1">
    <citation type="journal article" date="2014" name="Science">
        <title>Ancient hybridizations among the ancestral genomes of bread wheat.</title>
        <authorList>
            <consortium name="International Wheat Genome Sequencing Consortium,"/>
            <person name="Marcussen T."/>
            <person name="Sandve S.R."/>
            <person name="Heier L."/>
            <person name="Spannagl M."/>
            <person name="Pfeifer M."/>
            <person name="Jakobsen K.S."/>
            <person name="Wulff B.B."/>
            <person name="Steuernagel B."/>
            <person name="Mayer K.F."/>
            <person name="Olsen O.A."/>
        </authorList>
    </citation>
    <scope>NUCLEOTIDE SEQUENCE [LARGE SCALE GENOMIC DNA]</scope>
    <source>
        <strain evidence="4">cv. AL8/78</strain>
    </source>
</reference>